<feature type="transmembrane region" description="Helical" evidence="8">
    <location>
        <begin position="182"/>
        <end position="199"/>
    </location>
</feature>
<dbReference type="Proteomes" id="UP001595685">
    <property type="component" value="Unassembled WGS sequence"/>
</dbReference>
<evidence type="ECO:0000256" key="1">
    <source>
        <dbReference type="ARBA" id="ARBA00004651"/>
    </source>
</evidence>
<evidence type="ECO:0000256" key="6">
    <source>
        <dbReference type="ARBA" id="ARBA00023136"/>
    </source>
</evidence>
<evidence type="ECO:0000313" key="10">
    <source>
        <dbReference type="EMBL" id="MFC3686919.1"/>
    </source>
</evidence>
<comment type="similarity">
    <text evidence="2">Belongs to the acyltransferase 3 family.</text>
</comment>
<evidence type="ECO:0000256" key="2">
    <source>
        <dbReference type="ARBA" id="ARBA00007400"/>
    </source>
</evidence>
<keyword evidence="4 8" id="KW-0812">Transmembrane</keyword>
<evidence type="ECO:0000256" key="5">
    <source>
        <dbReference type="ARBA" id="ARBA00022989"/>
    </source>
</evidence>
<evidence type="ECO:0000256" key="3">
    <source>
        <dbReference type="ARBA" id="ARBA00022475"/>
    </source>
</evidence>
<dbReference type="RefSeq" id="WP_340296015.1">
    <property type="nucleotide sequence ID" value="NZ_JBBEOI010000379.1"/>
</dbReference>
<feature type="transmembrane region" description="Helical" evidence="8">
    <location>
        <begin position="295"/>
        <end position="319"/>
    </location>
</feature>
<keyword evidence="3" id="KW-1003">Cell membrane</keyword>
<evidence type="ECO:0000256" key="7">
    <source>
        <dbReference type="SAM" id="MobiDB-lite"/>
    </source>
</evidence>
<dbReference type="EMBL" id="JBHRWW010000001">
    <property type="protein sequence ID" value="MFC3686919.1"/>
    <property type="molecule type" value="Genomic_DNA"/>
</dbReference>
<keyword evidence="11" id="KW-1185">Reference proteome</keyword>
<dbReference type="InterPro" id="IPR002656">
    <property type="entry name" value="Acyl_transf_3_dom"/>
</dbReference>
<feature type="transmembrane region" description="Helical" evidence="8">
    <location>
        <begin position="155"/>
        <end position="176"/>
    </location>
</feature>
<feature type="region of interest" description="Disordered" evidence="7">
    <location>
        <begin position="339"/>
        <end position="373"/>
    </location>
</feature>
<keyword evidence="5 8" id="KW-1133">Transmembrane helix</keyword>
<dbReference type="Pfam" id="PF01757">
    <property type="entry name" value="Acyl_transf_3"/>
    <property type="match status" value="1"/>
</dbReference>
<feature type="transmembrane region" description="Helical" evidence="8">
    <location>
        <begin position="270"/>
        <end position="289"/>
    </location>
</feature>
<feature type="transmembrane region" description="Helical" evidence="8">
    <location>
        <begin position="211"/>
        <end position="233"/>
    </location>
</feature>
<evidence type="ECO:0000313" key="11">
    <source>
        <dbReference type="Proteomes" id="UP001595685"/>
    </source>
</evidence>
<keyword evidence="6 8" id="KW-0472">Membrane</keyword>
<keyword evidence="10" id="KW-0012">Acyltransferase</keyword>
<feature type="transmembrane region" description="Helical" evidence="8">
    <location>
        <begin position="90"/>
        <end position="109"/>
    </location>
</feature>
<comment type="subcellular location">
    <subcellularLocation>
        <location evidence="1">Cell membrane</location>
        <topology evidence="1">Multi-pass membrane protein</topology>
    </subcellularLocation>
</comment>
<feature type="domain" description="Acyltransferase 3" evidence="9">
    <location>
        <begin position="11"/>
        <end position="315"/>
    </location>
</feature>
<accession>A0ABV7WAT2</accession>
<dbReference type="PANTHER" id="PTHR40074">
    <property type="entry name" value="O-ACETYLTRANSFERASE WECH"/>
    <property type="match status" value="1"/>
</dbReference>
<proteinExistence type="inferred from homology"/>
<feature type="transmembrane region" description="Helical" evidence="8">
    <location>
        <begin position="49"/>
        <end position="70"/>
    </location>
</feature>
<dbReference type="PANTHER" id="PTHR40074:SF4">
    <property type="entry name" value="INNER MEMBRANE PROTEIN YCFT"/>
    <property type="match status" value="1"/>
</dbReference>
<evidence type="ECO:0000256" key="8">
    <source>
        <dbReference type="SAM" id="Phobius"/>
    </source>
</evidence>
<comment type="caution">
    <text evidence="10">The sequence shown here is derived from an EMBL/GenBank/DDBJ whole genome shotgun (WGS) entry which is preliminary data.</text>
</comment>
<reference evidence="11" key="1">
    <citation type="journal article" date="2019" name="Int. J. Syst. Evol. Microbiol.">
        <title>The Global Catalogue of Microorganisms (GCM) 10K type strain sequencing project: providing services to taxonomists for standard genome sequencing and annotation.</title>
        <authorList>
            <consortium name="The Broad Institute Genomics Platform"/>
            <consortium name="The Broad Institute Genome Sequencing Center for Infectious Disease"/>
            <person name="Wu L."/>
            <person name="Ma J."/>
        </authorList>
    </citation>
    <scope>NUCLEOTIDE SEQUENCE [LARGE SCALE GENOMIC DNA]</scope>
    <source>
        <strain evidence="11">NCAIM B.02333</strain>
    </source>
</reference>
<dbReference type="GO" id="GO:0016746">
    <property type="term" value="F:acyltransferase activity"/>
    <property type="evidence" value="ECO:0007669"/>
    <property type="project" value="UniProtKB-KW"/>
</dbReference>
<sequence length="373" mass="39498">MVVGGARVREAWPDLAKGVCVSLVVLWHVTSKSLGELPGAEAWTGPWSMLSAVLTPFRIPLFFAVSGFFAARALTRPWPTVRRARVLNPYYLYALWLCVHTAVFSVVALRTNTARDPLELLLYLLTGASNLWYLYALAAYMLLARAVVRSRTASVVAVALAAVVCVVAYAGVLPSWGNSEGLLRNVVFFLVPALAPRVLERAVAGASWRVLGLAVLAFLVCAGLRLALGPWAAVPAAVTGVWLGTVAAVVAGSWRTLAGVRWVGRRTLPVYVLHLPVLALLHAGVLRAAPALPEVLLAVYPLVATVLLLAVCLALHAGLQRAGLGILFSLPAPADRGRTTVHPRGAGVPAARQPSPVATGRDGSLLHAENEPA</sequence>
<feature type="transmembrane region" description="Helical" evidence="8">
    <location>
        <begin position="121"/>
        <end position="143"/>
    </location>
</feature>
<name>A0ABV7WAT2_9MICO</name>
<feature type="transmembrane region" description="Helical" evidence="8">
    <location>
        <begin position="239"/>
        <end position="258"/>
    </location>
</feature>
<protein>
    <submittedName>
        <fullName evidence="10">Acyltransferase family protein</fullName>
    </submittedName>
</protein>
<evidence type="ECO:0000256" key="4">
    <source>
        <dbReference type="ARBA" id="ARBA00022692"/>
    </source>
</evidence>
<evidence type="ECO:0000259" key="9">
    <source>
        <dbReference type="Pfam" id="PF01757"/>
    </source>
</evidence>
<organism evidence="10 11">
    <name type="scientific">Aquipuribacter hungaricus</name>
    <dbReference type="NCBI Taxonomy" id="545624"/>
    <lineage>
        <taxon>Bacteria</taxon>
        <taxon>Bacillati</taxon>
        <taxon>Actinomycetota</taxon>
        <taxon>Actinomycetes</taxon>
        <taxon>Micrococcales</taxon>
        <taxon>Intrasporangiaceae</taxon>
        <taxon>Aquipuribacter</taxon>
    </lineage>
</organism>
<gene>
    <name evidence="10" type="ORF">ACFOLH_01025</name>
</gene>
<keyword evidence="10" id="KW-0808">Transferase</keyword>